<feature type="transmembrane region" description="Helical" evidence="1">
    <location>
        <begin position="84"/>
        <end position="107"/>
    </location>
</feature>
<reference evidence="2 3" key="1">
    <citation type="journal article" date="2011" name="J. Bacteriol.">
        <title>Complete genome sequence of Polymorphum gilvum SL003B-26A1T, a crude oil-degrading bacterium from oil-polluted saline soil.</title>
        <authorList>
            <person name="Li S.G."/>
            <person name="Tang Y.Q."/>
            <person name="Nie Y."/>
            <person name="Cai M."/>
            <person name="Wu X.L."/>
        </authorList>
    </citation>
    <scope>NUCLEOTIDE SEQUENCE [LARGE SCALE GENOMIC DNA]</scope>
    <source>
        <strain evidence="3">LMG 25793 / CGMCC 1.9160 / SL003B-26A1</strain>
    </source>
</reference>
<evidence type="ECO:0008006" key="4">
    <source>
        <dbReference type="Google" id="ProtNLM"/>
    </source>
</evidence>
<keyword evidence="3" id="KW-1185">Reference proteome</keyword>
<keyword evidence="1" id="KW-0812">Transmembrane</keyword>
<organism evidence="2 3">
    <name type="scientific">Polymorphum gilvum (strain LMG 25793 / CGMCC 1.9160 / SL003B-26A1)</name>
    <dbReference type="NCBI Taxonomy" id="991905"/>
    <lineage>
        <taxon>Bacteria</taxon>
        <taxon>Pseudomonadati</taxon>
        <taxon>Pseudomonadota</taxon>
        <taxon>Alphaproteobacteria</taxon>
        <taxon>Rhodobacterales</taxon>
        <taxon>Paracoccaceae</taxon>
        <taxon>Polymorphum</taxon>
    </lineage>
</organism>
<sequence length="119" mass="12615">MKELTFGMLLAVFEEMFGPLLFWLMVAAAALITLAFVYVVIRDRSLESTRLVRAELLAPVGAIAAILFVQFITNSGFKDIGGPIDVIALILIGVAGAVGLTFLAYVAQAVLGGKAKRTG</sequence>
<feature type="transmembrane region" description="Helical" evidence="1">
    <location>
        <begin position="53"/>
        <end position="72"/>
    </location>
</feature>
<protein>
    <recommendedName>
        <fullName evidence="4">Transmembrane protein</fullName>
    </recommendedName>
</protein>
<dbReference type="AlphaFoldDB" id="F2J4B2"/>
<dbReference type="EMBL" id="CP002568">
    <property type="protein sequence ID" value="ADZ71054.1"/>
    <property type="molecule type" value="Genomic_DNA"/>
</dbReference>
<gene>
    <name evidence="2" type="ordered locus">SL003B_2631</name>
</gene>
<name>F2J4B2_POLGS</name>
<evidence type="ECO:0000313" key="3">
    <source>
        <dbReference type="Proteomes" id="UP000008130"/>
    </source>
</evidence>
<dbReference type="eggNOG" id="ENOG50319SY">
    <property type="taxonomic scope" value="Bacteria"/>
</dbReference>
<dbReference type="RefSeq" id="WP_013653368.1">
    <property type="nucleotide sequence ID" value="NC_015259.1"/>
</dbReference>
<dbReference type="InterPro" id="IPR035308">
    <property type="entry name" value="DUF5368"/>
</dbReference>
<dbReference type="HOGENOM" id="CLU_163379_0_0_5"/>
<dbReference type="OrthoDB" id="7362481at2"/>
<dbReference type="Proteomes" id="UP000008130">
    <property type="component" value="Chromosome"/>
</dbReference>
<dbReference type="KEGG" id="pgv:SL003B_2631"/>
<dbReference type="STRING" id="991905.SL003B_2631"/>
<keyword evidence="1" id="KW-1133">Transmembrane helix</keyword>
<dbReference type="PATRIC" id="fig|991905.3.peg.2693"/>
<feature type="transmembrane region" description="Helical" evidence="1">
    <location>
        <begin position="20"/>
        <end position="41"/>
    </location>
</feature>
<evidence type="ECO:0000256" key="1">
    <source>
        <dbReference type="SAM" id="Phobius"/>
    </source>
</evidence>
<proteinExistence type="predicted"/>
<evidence type="ECO:0000313" key="2">
    <source>
        <dbReference type="EMBL" id="ADZ71054.1"/>
    </source>
</evidence>
<dbReference type="Pfam" id="PF17336">
    <property type="entry name" value="DUF5368"/>
    <property type="match status" value="1"/>
</dbReference>
<keyword evidence="1" id="KW-0472">Membrane</keyword>
<accession>F2J4B2</accession>